<comment type="caution">
    <text evidence="1">The sequence shown here is derived from an EMBL/GenBank/DDBJ whole genome shotgun (WGS) entry which is preliminary data.</text>
</comment>
<evidence type="ECO:0000313" key="1">
    <source>
        <dbReference type="EMBL" id="EIJ78640.1"/>
    </source>
</evidence>
<dbReference type="SUPFAM" id="SSF140415">
    <property type="entry name" value="YppE-like"/>
    <property type="match status" value="1"/>
</dbReference>
<dbReference type="InterPro" id="IPR014913">
    <property type="entry name" value="YppE-like"/>
</dbReference>
<organism evidence="1 2">
    <name type="scientific">Bacillus methanolicus PB1</name>
    <dbReference type="NCBI Taxonomy" id="997296"/>
    <lineage>
        <taxon>Bacteria</taxon>
        <taxon>Bacillati</taxon>
        <taxon>Bacillota</taxon>
        <taxon>Bacilli</taxon>
        <taxon>Bacillales</taxon>
        <taxon>Bacillaceae</taxon>
        <taxon>Bacillus</taxon>
    </lineage>
</organism>
<dbReference type="eggNOG" id="ENOG5032RKZ">
    <property type="taxonomic scope" value="Bacteria"/>
</dbReference>
<dbReference type="PATRIC" id="fig|997296.3.peg.2918"/>
<reference evidence="1 2" key="1">
    <citation type="journal article" date="2012" name="Appl. Environ. Microbiol.">
        <title>Genome Sequence of Thermotolerant Bacillus methanolicus: Features and Regulation Related to Methylotrophy and Production of L-Lysine and L-Glutamate from Methanol.</title>
        <authorList>
            <person name="Heggeset T.M."/>
            <person name="Krog A."/>
            <person name="Balzer S."/>
            <person name="Wentzel A."/>
            <person name="Ellingsen T.E."/>
            <person name="Brautaset T."/>
        </authorList>
    </citation>
    <scope>NUCLEOTIDE SEQUENCE [LARGE SCALE GENOMIC DNA]</scope>
    <source>
        <strain evidence="1 2">PB1</strain>
    </source>
</reference>
<dbReference type="RefSeq" id="WP_004437275.1">
    <property type="nucleotide sequence ID" value="NZ_AFEU01000003.1"/>
</dbReference>
<dbReference type="OrthoDB" id="2361079at2"/>
<dbReference type="Proteomes" id="UP000010523">
    <property type="component" value="Unassembled WGS sequence"/>
</dbReference>
<gene>
    <name evidence="1" type="ORF">PB1_13819</name>
</gene>
<dbReference type="InterPro" id="IPR023351">
    <property type="entry name" value="YppE-like_sf"/>
</dbReference>
<protein>
    <recommendedName>
        <fullName evidence="3">YppE</fullName>
    </recommendedName>
</protein>
<name>I3DWL9_BACMT</name>
<dbReference type="Pfam" id="PF08807">
    <property type="entry name" value="DUF1798"/>
    <property type="match status" value="1"/>
</dbReference>
<dbReference type="Gene3D" id="1.20.120.440">
    <property type="entry name" value="YppE-like"/>
    <property type="match status" value="1"/>
</dbReference>
<dbReference type="STRING" id="997296.PB1_13819"/>
<proteinExistence type="predicted"/>
<evidence type="ECO:0000313" key="2">
    <source>
        <dbReference type="Proteomes" id="UP000010523"/>
    </source>
</evidence>
<evidence type="ECO:0008006" key="3">
    <source>
        <dbReference type="Google" id="ProtNLM"/>
    </source>
</evidence>
<sequence>MSDYKELYDYTKAVLEAVEKAYARFEEIKESKTDADFYQEVKPFADETAKLNNQWKKAAIDWITKETPRNFHIKQIEICSENIEMISIQAFYSTTSRKRFIDHFQSVRFLLTGILMQLESN</sequence>
<dbReference type="EMBL" id="AFEU01000003">
    <property type="protein sequence ID" value="EIJ78640.1"/>
    <property type="molecule type" value="Genomic_DNA"/>
</dbReference>
<dbReference type="AlphaFoldDB" id="I3DWL9"/>
<accession>I3DWL9</accession>
<keyword evidence="2" id="KW-1185">Reference proteome</keyword>